<protein>
    <submittedName>
        <fullName evidence="1">Uncharacterized protein</fullName>
    </submittedName>
</protein>
<evidence type="ECO:0000313" key="1">
    <source>
        <dbReference type="EMBL" id="GII95381.1"/>
    </source>
</evidence>
<reference evidence="1" key="1">
    <citation type="submission" date="2021-01" db="EMBL/GenBank/DDBJ databases">
        <title>Whole genome shotgun sequence of Sinosporangium siamense NBRC 109515.</title>
        <authorList>
            <person name="Komaki H."/>
            <person name="Tamura T."/>
        </authorList>
    </citation>
    <scope>NUCLEOTIDE SEQUENCE</scope>
    <source>
        <strain evidence="1">NBRC 109515</strain>
    </source>
</reference>
<dbReference type="Proteomes" id="UP000606172">
    <property type="component" value="Unassembled WGS sequence"/>
</dbReference>
<evidence type="ECO:0000313" key="2">
    <source>
        <dbReference type="Proteomes" id="UP000606172"/>
    </source>
</evidence>
<proteinExistence type="predicted"/>
<dbReference type="EMBL" id="BOOW01000035">
    <property type="protein sequence ID" value="GII95381.1"/>
    <property type="molecule type" value="Genomic_DNA"/>
</dbReference>
<sequence length="142" mass="16058">MVISQMGYEASYIYISGLDEGCRVRIRAITGVERQRRKPFVVDGSPATMGGSHADHLLVGGKTVLGQVRATWPWTGTAAYQRMDKRRRERDNRQVRVTLRRAPCVVGIRRRLRVPATGRTGRGWAGLWLDRIDMARPAVRGR</sequence>
<organism evidence="1 2">
    <name type="scientific">Sinosporangium siamense</name>
    <dbReference type="NCBI Taxonomy" id="1367973"/>
    <lineage>
        <taxon>Bacteria</taxon>
        <taxon>Bacillati</taxon>
        <taxon>Actinomycetota</taxon>
        <taxon>Actinomycetes</taxon>
        <taxon>Streptosporangiales</taxon>
        <taxon>Streptosporangiaceae</taxon>
        <taxon>Sinosporangium</taxon>
    </lineage>
</organism>
<name>A0A919RND4_9ACTN</name>
<dbReference type="AlphaFoldDB" id="A0A919RND4"/>
<accession>A0A919RND4</accession>
<keyword evidence="2" id="KW-1185">Reference proteome</keyword>
<comment type="caution">
    <text evidence="1">The sequence shown here is derived from an EMBL/GenBank/DDBJ whole genome shotgun (WGS) entry which is preliminary data.</text>
</comment>
<gene>
    <name evidence="1" type="ORF">Ssi02_56120</name>
</gene>